<dbReference type="EMBL" id="RCMG01000373">
    <property type="protein sequence ID" value="KAG2855508.1"/>
    <property type="molecule type" value="Genomic_DNA"/>
</dbReference>
<dbReference type="Proteomes" id="UP000251314">
    <property type="component" value="Unassembled WGS sequence"/>
</dbReference>
<comment type="caution">
    <text evidence="6">The sequence shown here is derived from an EMBL/GenBank/DDBJ whole genome shotgun (WGS) entry which is preliminary data.</text>
</comment>
<evidence type="ECO:0000313" key="1">
    <source>
        <dbReference type="EMBL" id="KAG2855508.1"/>
    </source>
</evidence>
<dbReference type="EMBL" id="RCMV01000473">
    <property type="protein sequence ID" value="KAG3216605.1"/>
    <property type="molecule type" value="Genomic_DNA"/>
</dbReference>
<organism evidence="6 7">
    <name type="scientific">Phytophthora cactorum</name>
    <dbReference type="NCBI Taxonomy" id="29920"/>
    <lineage>
        <taxon>Eukaryota</taxon>
        <taxon>Sar</taxon>
        <taxon>Stramenopiles</taxon>
        <taxon>Oomycota</taxon>
        <taxon>Peronosporomycetes</taxon>
        <taxon>Peronosporales</taxon>
        <taxon>Peronosporaceae</taxon>
        <taxon>Phytophthora</taxon>
    </lineage>
</organism>
<dbReference type="Proteomes" id="UP000774804">
    <property type="component" value="Unassembled WGS sequence"/>
</dbReference>
<evidence type="ECO:0000313" key="6">
    <source>
        <dbReference type="EMBL" id="RAW27358.1"/>
    </source>
</evidence>
<evidence type="ECO:0000313" key="7">
    <source>
        <dbReference type="Proteomes" id="UP000251314"/>
    </source>
</evidence>
<dbReference type="Proteomes" id="UP000736787">
    <property type="component" value="Unassembled WGS sequence"/>
</dbReference>
<dbReference type="Proteomes" id="UP000735874">
    <property type="component" value="Unassembled WGS sequence"/>
</dbReference>
<name>A0A329RW21_9STRA</name>
<evidence type="ECO:0000313" key="5">
    <source>
        <dbReference type="EMBL" id="KAG3216605.1"/>
    </source>
</evidence>
<dbReference type="EMBL" id="MJFZ01000571">
    <property type="protein sequence ID" value="RAW27358.1"/>
    <property type="molecule type" value="Genomic_DNA"/>
</dbReference>
<evidence type="ECO:0000313" key="3">
    <source>
        <dbReference type="EMBL" id="KAG2939356.1"/>
    </source>
</evidence>
<keyword evidence="7" id="KW-1185">Reference proteome</keyword>
<dbReference type="EMBL" id="RCML01000376">
    <property type="protein sequence ID" value="KAG2978950.1"/>
    <property type="molecule type" value="Genomic_DNA"/>
</dbReference>
<dbReference type="EMBL" id="RCMI01000360">
    <property type="protein sequence ID" value="KAG2915182.1"/>
    <property type="molecule type" value="Genomic_DNA"/>
</dbReference>
<reference evidence="1" key="2">
    <citation type="submission" date="2018-10" db="EMBL/GenBank/DDBJ databases">
        <title>Effector identification in a new, highly contiguous assembly of the strawberry crown rot pathogen Phytophthora cactorum.</title>
        <authorList>
            <person name="Armitage A.D."/>
            <person name="Nellist C.F."/>
            <person name="Bates H."/>
            <person name="Vickerstaff R.J."/>
            <person name="Harrison R.J."/>
        </authorList>
    </citation>
    <scope>NUCLEOTIDE SEQUENCE</scope>
    <source>
        <strain evidence="1">15-7</strain>
        <strain evidence="2">4032</strain>
        <strain evidence="3">4040</strain>
        <strain evidence="4">P415</strain>
        <strain evidence="5">P421</strain>
    </source>
</reference>
<dbReference type="EMBL" id="RCMK01000275">
    <property type="protein sequence ID" value="KAG2939356.1"/>
    <property type="molecule type" value="Genomic_DNA"/>
</dbReference>
<proteinExistence type="predicted"/>
<evidence type="ECO:0000313" key="2">
    <source>
        <dbReference type="EMBL" id="KAG2915182.1"/>
    </source>
</evidence>
<dbReference type="AlphaFoldDB" id="A0A329RW21"/>
<dbReference type="Proteomes" id="UP000697107">
    <property type="component" value="Unassembled WGS sequence"/>
</dbReference>
<dbReference type="Proteomes" id="UP000760860">
    <property type="component" value="Unassembled WGS sequence"/>
</dbReference>
<dbReference type="VEuPathDB" id="FungiDB:PC110_g16245"/>
<accession>A0A329RW21</accession>
<sequence>MAGGSYSATIQELKKSQDCLASSMSDLNFLKRSVVSTNRTLNDLQGRLILEDQARLAAEERVKTVLEEVARLRALLQQEQDYNNLRDRLLLDALKRQQERQSLSGGRPSSE</sequence>
<gene>
    <name evidence="6" type="ORF">PC110_g16245</name>
    <name evidence="1" type="ORF">PC113_g12380</name>
    <name evidence="2" type="ORF">PC115_g11465</name>
    <name evidence="3" type="ORF">PC117_g10959</name>
    <name evidence="4" type="ORF">PC118_g12010</name>
    <name evidence="5" type="ORF">PC129_g12543</name>
</gene>
<protein>
    <submittedName>
        <fullName evidence="6">Uncharacterized protein</fullName>
    </submittedName>
</protein>
<reference evidence="6 7" key="1">
    <citation type="submission" date="2018-01" db="EMBL/GenBank/DDBJ databases">
        <title>Draft genome of the strawberry crown rot pathogen Phytophthora cactorum.</title>
        <authorList>
            <person name="Armitage A.D."/>
            <person name="Lysoe E."/>
            <person name="Nellist C.F."/>
            <person name="Harrison R.J."/>
            <person name="Brurberg M.B."/>
        </authorList>
    </citation>
    <scope>NUCLEOTIDE SEQUENCE [LARGE SCALE GENOMIC DNA]</scope>
    <source>
        <strain evidence="6 7">10300</strain>
    </source>
</reference>
<dbReference type="OrthoDB" id="10318594at2759"/>
<evidence type="ECO:0000313" key="4">
    <source>
        <dbReference type="EMBL" id="KAG2978950.1"/>
    </source>
</evidence>